<dbReference type="EMBL" id="JAJISD010000008">
    <property type="protein sequence ID" value="MCC8431190.1"/>
    <property type="molecule type" value="Genomic_DNA"/>
</dbReference>
<organism evidence="2 3">
    <name type="scientific">Reyranella aquatilis</name>
    <dbReference type="NCBI Taxonomy" id="2035356"/>
    <lineage>
        <taxon>Bacteria</taxon>
        <taxon>Pseudomonadati</taxon>
        <taxon>Pseudomonadota</taxon>
        <taxon>Alphaproteobacteria</taxon>
        <taxon>Hyphomicrobiales</taxon>
        <taxon>Reyranellaceae</taxon>
        <taxon>Reyranella</taxon>
    </lineage>
</organism>
<dbReference type="Proteomes" id="UP001198862">
    <property type="component" value="Unassembled WGS sequence"/>
</dbReference>
<name>A0ABS8KYP8_9HYPH</name>
<comment type="caution">
    <text evidence="2">The sequence shown here is derived from an EMBL/GenBank/DDBJ whole genome shotgun (WGS) entry which is preliminary data.</text>
</comment>
<protein>
    <submittedName>
        <fullName evidence="2">DUF2272 domain-containing protein</fullName>
    </submittedName>
</protein>
<dbReference type="RefSeq" id="WP_230552390.1">
    <property type="nucleotide sequence ID" value="NZ_JAJISD010000008.1"/>
</dbReference>
<gene>
    <name evidence="2" type="ORF">LJ725_19625</name>
</gene>
<proteinExistence type="predicted"/>
<evidence type="ECO:0000259" key="1">
    <source>
        <dbReference type="Pfam" id="PF10030"/>
    </source>
</evidence>
<reference evidence="2 3" key="1">
    <citation type="submission" date="2021-11" db="EMBL/GenBank/DDBJ databases">
        <authorList>
            <person name="Lee D.-H."/>
            <person name="Kim S.-B."/>
        </authorList>
    </citation>
    <scope>NUCLEOTIDE SEQUENCE [LARGE SCALE GENOMIC DNA]</scope>
    <source>
        <strain evidence="2 3">KCTC 52223</strain>
    </source>
</reference>
<dbReference type="Pfam" id="PF10030">
    <property type="entry name" value="DUF2272"/>
    <property type="match status" value="1"/>
</dbReference>
<accession>A0ABS8KYP8</accession>
<evidence type="ECO:0000313" key="3">
    <source>
        <dbReference type="Proteomes" id="UP001198862"/>
    </source>
</evidence>
<sequence>MKSDPLDVDFRVCWRPLHRFPSTVDVRLPATLLLVLLLALTLAGCGGGGSGTDDRPPSDKVAYTAWKEWSRFGRATVVYGGQANGYTNRHGMTERSEPLSSRVGEYWGACGRPQWNGTSDKPWSGAFVTWVMVQSGYSASQFPRDGRHGSYLSALYDRERASRSAPFLLHAPSEYSPKPGDLVCSGSAGPTWRYADPRTAHRRIDNTAAHCDIVTDVRGGYVHAIGGNVKDSVAMSLFPVDSRGRLMNVSGRPWLLVVEKRG</sequence>
<feature type="domain" description="DUF2272" evidence="1">
    <location>
        <begin position="108"/>
        <end position="251"/>
    </location>
</feature>
<keyword evidence="3" id="KW-1185">Reference proteome</keyword>
<dbReference type="InterPro" id="IPR019262">
    <property type="entry name" value="DUF2272"/>
</dbReference>
<evidence type="ECO:0000313" key="2">
    <source>
        <dbReference type="EMBL" id="MCC8431190.1"/>
    </source>
</evidence>